<comment type="caution">
    <text evidence="2">The sequence shown here is derived from an EMBL/GenBank/DDBJ whole genome shotgun (WGS) entry which is preliminary data.</text>
</comment>
<dbReference type="Gene3D" id="3.40.630.30">
    <property type="match status" value="1"/>
</dbReference>
<dbReference type="Proteomes" id="UP000637267">
    <property type="component" value="Unassembled WGS sequence"/>
</dbReference>
<evidence type="ECO:0000313" key="3">
    <source>
        <dbReference type="Proteomes" id="UP000637267"/>
    </source>
</evidence>
<keyword evidence="3" id="KW-1185">Reference proteome</keyword>
<evidence type="ECO:0000313" key="2">
    <source>
        <dbReference type="EMBL" id="GGP18116.1"/>
    </source>
</evidence>
<dbReference type="PROSITE" id="PS51186">
    <property type="entry name" value="GNAT"/>
    <property type="match status" value="1"/>
</dbReference>
<organism evidence="2 3">
    <name type="scientific">Silvimonas iriomotensis</name>
    <dbReference type="NCBI Taxonomy" id="449662"/>
    <lineage>
        <taxon>Bacteria</taxon>
        <taxon>Pseudomonadati</taxon>
        <taxon>Pseudomonadota</taxon>
        <taxon>Betaproteobacteria</taxon>
        <taxon>Neisseriales</taxon>
        <taxon>Chitinibacteraceae</taxon>
        <taxon>Silvimonas</taxon>
    </lineage>
</organism>
<gene>
    <name evidence="2" type="ORF">GCM10010970_03260</name>
</gene>
<accession>A0ABQ2P4D0</accession>
<dbReference type="SUPFAM" id="SSF55729">
    <property type="entry name" value="Acyl-CoA N-acyltransferases (Nat)"/>
    <property type="match status" value="1"/>
</dbReference>
<dbReference type="EMBL" id="BMLX01000001">
    <property type="protein sequence ID" value="GGP18116.1"/>
    <property type="molecule type" value="Genomic_DNA"/>
</dbReference>
<sequence>MAKGALMSIHHAPAARPSVELVAASVLDIPFIFGLLQEGSTTGVFSDRYLSSAGIWRSFRSIALACVRNAVRRRRVEGLWLIRGEDADHGFAWVQRTPDEQEVYCIDMISLDQQARGKGLGTAAVMALQQKIGPQASLIALCTPYAKTMRALLRGSGFKRNKQSLVVPDSNHGIDLYHWRHAA</sequence>
<name>A0ABQ2P4D0_9NEIS</name>
<protein>
    <recommendedName>
        <fullName evidence="1">N-acetyltransferase domain-containing protein</fullName>
    </recommendedName>
</protein>
<dbReference type="CDD" id="cd04301">
    <property type="entry name" value="NAT_SF"/>
    <property type="match status" value="1"/>
</dbReference>
<reference evidence="3" key="1">
    <citation type="journal article" date="2019" name="Int. J. Syst. Evol. Microbiol.">
        <title>The Global Catalogue of Microorganisms (GCM) 10K type strain sequencing project: providing services to taxonomists for standard genome sequencing and annotation.</title>
        <authorList>
            <consortium name="The Broad Institute Genomics Platform"/>
            <consortium name="The Broad Institute Genome Sequencing Center for Infectious Disease"/>
            <person name="Wu L."/>
            <person name="Ma J."/>
        </authorList>
    </citation>
    <scope>NUCLEOTIDE SEQUENCE [LARGE SCALE GENOMIC DNA]</scope>
    <source>
        <strain evidence="3">CGMCC 1.8859</strain>
    </source>
</reference>
<evidence type="ECO:0000259" key="1">
    <source>
        <dbReference type="PROSITE" id="PS51186"/>
    </source>
</evidence>
<dbReference type="InterPro" id="IPR016181">
    <property type="entry name" value="Acyl_CoA_acyltransferase"/>
</dbReference>
<feature type="domain" description="N-acetyltransferase" evidence="1">
    <location>
        <begin position="19"/>
        <end position="183"/>
    </location>
</feature>
<dbReference type="InterPro" id="IPR000182">
    <property type="entry name" value="GNAT_dom"/>
</dbReference>
<proteinExistence type="predicted"/>